<organism evidence="13 14">
    <name type="scientific">Faecalibacillus intestinalis</name>
    <dbReference type="NCBI Taxonomy" id="1982626"/>
    <lineage>
        <taxon>Bacteria</taxon>
        <taxon>Bacillati</taxon>
        <taxon>Bacillota</taxon>
        <taxon>Erysipelotrichia</taxon>
        <taxon>Erysipelotrichales</taxon>
        <taxon>Coprobacillaceae</taxon>
        <taxon>Faecalibacillus</taxon>
    </lineage>
</organism>
<comment type="caution">
    <text evidence="13">The sequence shown here is derived from an EMBL/GenBank/DDBJ whole genome shotgun (WGS) entry which is preliminary data.</text>
</comment>
<gene>
    <name evidence="13" type="primary">manA</name>
    <name evidence="13" type="ORF">C7U54_05350</name>
</gene>
<accession>A0A2T3G4D5</accession>
<sequence>MGHILWVEPVFKEMIWGGNQLKEKYGYAIPSDQTGECWAPSAHPNGDNKIIEGEFKGQTLSKVFDKHRELFGNIKDKQFPLLVKIIDACNDLSVQVHPNDEYAALHENSLGKTECWYVLDCKEDTKMVMGHHAKTKEELVKAIENDDYDHLLNKFDIKKGDFFYIPSGTIHAICKGSLIYEAQQSSDITYRVYDYHRKDKDGNERQLHVKQSIDVTTVPYKPYDLAKQVEETIENGTRKELVSSNYLTLNKYDMTGYNKVINDKPFQLVSIIEGQGTVEGKEVRKGDHFVVCSDQKEVDFDGTMTVMICTL</sequence>
<evidence type="ECO:0000259" key="12">
    <source>
        <dbReference type="Pfam" id="PF21621"/>
    </source>
</evidence>
<dbReference type="Gene3D" id="2.60.120.10">
    <property type="entry name" value="Jelly Rolls"/>
    <property type="match status" value="2"/>
</dbReference>
<dbReference type="GO" id="GO:0008270">
    <property type="term" value="F:zinc ion binding"/>
    <property type="evidence" value="ECO:0007669"/>
    <property type="project" value="InterPro"/>
</dbReference>
<comment type="similarity">
    <text evidence="2">Belongs to the mannose-6-phosphate isomerase type 1 family.</text>
</comment>
<evidence type="ECO:0000256" key="7">
    <source>
        <dbReference type="ARBA" id="ARBA00029741"/>
    </source>
</evidence>
<dbReference type="InterPro" id="IPR051804">
    <property type="entry name" value="Carb_Metab_Reg_Kinase/Isom"/>
</dbReference>
<comment type="catalytic activity">
    <reaction evidence="1">
        <text>D-mannose 6-phosphate = D-fructose 6-phosphate</text>
        <dbReference type="Rhea" id="RHEA:12356"/>
        <dbReference type="ChEBI" id="CHEBI:58735"/>
        <dbReference type="ChEBI" id="CHEBI:61527"/>
        <dbReference type="EC" id="5.3.1.8"/>
    </reaction>
</comment>
<evidence type="ECO:0000256" key="4">
    <source>
        <dbReference type="ARBA" id="ARBA00022723"/>
    </source>
</evidence>
<feature type="domain" description="Mannose-6-phosphate isomerase cupin" evidence="12">
    <location>
        <begin position="239"/>
        <end position="308"/>
    </location>
</feature>
<dbReference type="Pfam" id="PF21621">
    <property type="entry name" value="MPI_cupin_dom"/>
    <property type="match status" value="1"/>
</dbReference>
<evidence type="ECO:0000256" key="9">
    <source>
        <dbReference type="PIRSR" id="PIRSR036894-1"/>
    </source>
</evidence>
<evidence type="ECO:0000256" key="3">
    <source>
        <dbReference type="ARBA" id="ARBA00011956"/>
    </source>
</evidence>
<proteinExistence type="inferred from homology"/>
<evidence type="ECO:0000259" key="11">
    <source>
        <dbReference type="Pfam" id="PF20511"/>
    </source>
</evidence>
<evidence type="ECO:0000256" key="1">
    <source>
        <dbReference type="ARBA" id="ARBA00000757"/>
    </source>
</evidence>
<evidence type="ECO:0000313" key="13">
    <source>
        <dbReference type="EMBL" id="PST42378.1"/>
    </source>
</evidence>
<evidence type="ECO:0000256" key="6">
    <source>
        <dbReference type="ARBA" id="ARBA00023235"/>
    </source>
</evidence>
<evidence type="ECO:0000256" key="5">
    <source>
        <dbReference type="ARBA" id="ARBA00022833"/>
    </source>
</evidence>
<dbReference type="EC" id="5.3.1.8" evidence="3"/>
<dbReference type="InterPro" id="IPR014628">
    <property type="entry name" value="Man6P_isomerase_Firm_short"/>
</dbReference>
<keyword evidence="6 13" id="KW-0413">Isomerase</keyword>
<dbReference type="Proteomes" id="UP000240974">
    <property type="component" value="Unassembled WGS sequence"/>
</dbReference>
<dbReference type="PANTHER" id="PTHR42742">
    <property type="entry name" value="TRANSCRIPTIONAL REPRESSOR MPRA"/>
    <property type="match status" value="1"/>
</dbReference>
<feature type="active site" evidence="10">
    <location>
        <position position="191"/>
    </location>
</feature>
<dbReference type="InterPro" id="IPR049071">
    <property type="entry name" value="MPI_cupin_dom"/>
</dbReference>
<protein>
    <recommendedName>
        <fullName evidence="3">mannose-6-phosphate isomerase</fullName>
        <ecNumber evidence="3">5.3.1.8</ecNumber>
    </recommendedName>
    <alternativeName>
        <fullName evidence="7">Phosphohexomutase</fullName>
    </alternativeName>
    <alternativeName>
        <fullName evidence="8">Phosphomannose isomerase</fullName>
    </alternativeName>
</protein>
<dbReference type="InterPro" id="IPR014710">
    <property type="entry name" value="RmlC-like_jellyroll"/>
</dbReference>
<dbReference type="RefSeq" id="WP_107029552.1">
    <property type="nucleotide sequence ID" value="NZ_JAQEDG010000001.1"/>
</dbReference>
<dbReference type="InterPro" id="IPR046457">
    <property type="entry name" value="PMI_typeI_cat"/>
</dbReference>
<dbReference type="Pfam" id="PF20511">
    <property type="entry name" value="PMI_typeI_cat"/>
    <property type="match status" value="1"/>
</dbReference>
<dbReference type="EMBL" id="PYLQ01000005">
    <property type="protein sequence ID" value="PST42378.1"/>
    <property type="molecule type" value="Genomic_DNA"/>
</dbReference>
<dbReference type="GO" id="GO:0005975">
    <property type="term" value="P:carbohydrate metabolic process"/>
    <property type="evidence" value="ECO:0007669"/>
    <property type="project" value="InterPro"/>
</dbReference>
<feature type="binding site" evidence="9">
    <location>
        <position position="114"/>
    </location>
    <ligand>
        <name>Zn(2+)</name>
        <dbReference type="ChEBI" id="CHEBI:29105"/>
    </ligand>
</feature>
<dbReference type="InterPro" id="IPR011051">
    <property type="entry name" value="RmlC_Cupin_sf"/>
</dbReference>
<keyword evidence="14" id="KW-1185">Reference proteome</keyword>
<dbReference type="PANTHER" id="PTHR42742:SF3">
    <property type="entry name" value="FRUCTOKINASE"/>
    <property type="match status" value="1"/>
</dbReference>
<dbReference type="PIRSF" id="PIRSF036894">
    <property type="entry name" value="PMI_Firm_short"/>
    <property type="match status" value="1"/>
</dbReference>
<evidence type="ECO:0000313" key="14">
    <source>
        <dbReference type="Proteomes" id="UP000240974"/>
    </source>
</evidence>
<keyword evidence="5 9" id="KW-0862">Zinc</keyword>
<evidence type="ECO:0000256" key="10">
    <source>
        <dbReference type="PIRSR" id="PIRSR036894-2"/>
    </source>
</evidence>
<dbReference type="SUPFAM" id="SSF51182">
    <property type="entry name" value="RmlC-like cupins"/>
    <property type="match status" value="1"/>
</dbReference>
<dbReference type="InterPro" id="IPR001250">
    <property type="entry name" value="Man6P_Isoase-1"/>
</dbReference>
<feature type="domain" description="Phosphomannose isomerase type I catalytic" evidence="11">
    <location>
        <begin position="7"/>
        <end position="105"/>
    </location>
</feature>
<feature type="binding site" evidence="9">
    <location>
        <position position="171"/>
    </location>
    <ligand>
        <name>Zn(2+)</name>
        <dbReference type="ChEBI" id="CHEBI:29105"/>
    </ligand>
</feature>
<dbReference type="GO" id="GO:0004476">
    <property type="term" value="F:mannose-6-phosphate isomerase activity"/>
    <property type="evidence" value="ECO:0007669"/>
    <property type="project" value="UniProtKB-EC"/>
</dbReference>
<keyword evidence="4 9" id="KW-0479">Metal-binding</keyword>
<name>A0A2T3G4D5_9FIRM</name>
<evidence type="ECO:0000256" key="8">
    <source>
        <dbReference type="ARBA" id="ARBA00030762"/>
    </source>
</evidence>
<dbReference type="NCBIfam" id="TIGR00218">
    <property type="entry name" value="manA"/>
    <property type="match status" value="1"/>
</dbReference>
<evidence type="ECO:0000256" key="2">
    <source>
        <dbReference type="ARBA" id="ARBA00010772"/>
    </source>
</evidence>
<comment type="cofactor">
    <cofactor evidence="9">
        <name>Zn(2+)</name>
        <dbReference type="ChEBI" id="CHEBI:29105"/>
    </cofactor>
    <text evidence="9">Binds 1 zinc ion per subunit.</text>
</comment>
<dbReference type="AlphaFoldDB" id="A0A2T3G4D5"/>
<feature type="binding site" evidence="9">
    <location>
        <position position="97"/>
    </location>
    <ligand>
        <name>Zn(2+)</name>
        <dbReference type="ChEBI" id="CHEBI:29105"/>
    </ligand>
</feature>
<dbReference type="CDD" id="cd07010">
    <property type="entry name" value="cupin_PMI_type_I_N_bac"/>
    <property type="match status" value="1"/>
</dbReference>
<reference evidence="13 14" key="1">
    <citation type="journal article" date="2019" name="Int. J. Syst. Evol. Microbiol.">
        <title>Faecalibacillus intestinalis gen. nov., sp. nov. and Faecalibacillus faecis sp. nov., isolated from human faeces.</title>
        <authorList>
            <person name="Seo B."/>
            <person name="Jeon K."/>
            <person name="Baek I."/>
            <person name="Lee Y.M."/>
            <person name="Baek K."/>
            <person name="Ko G."/>
        </authorList>
    </citation>
    <scope>NUCLEOTIDE SEQUENCE [LARGE SCALE GENOMIC DNA]</scope>
    <source>
        <strain evidence="13 14">SNUG30099</strain>
    </source>
</reference>